<comment type="caution">
    <text evidence="2">The sequence shown here is derived from an EMBL/GenBank/DDBJ whole genome shotgun (WGS) entry which is preliminary data.</text>
</comment>
<dbReference type="PROSITE" id="PS50097">
    <property type="entry name" value="BTB"/>
    <property type="match status" value="1"/>
</dbReference>
<protein>
    <recommendedName>
        <fullName evidence="1">BTB domain-containing protein</fullName>
    </recommendedName>
</protein>
<dbReference type="Gene3D" id="3.30.710.10">
    <property type="entry name" value="Potassium Channel Kv1.1, Chain A"/>
    <property type="match status" value="1"/>
</dbReference>
<dbReference type="SUPFAM" id="SSF54695">
    <property type="entry name" value="POZ domain"/>
    <property type="match status" value="1"/>
</dbReference>
<accession>A0ABR0KC26</accession>
<evidence type="ECO:0000259" key="1">
    <source>
        <dbReference type="PROSITE" id="PS50097"/>
    </source>
</evidence>
<dbReference type="EMBL" id="JAVRRG010000047">
    <property type="protein sequence ID" value="KAK5093143.1"/>
    <property type="molecule type" value="Genomic_DNA"/>
</dbReference>
<dbReference type="PANTHER" id="PTHR47843:SF2">
    <property type="entry name" value="BTB DOMAIN-CONTAINING PROTEIN"/>
    <property type="match status" value="1"/>
</dbReference>
<sequence length="334" mass="38165">MVASSGTYIALARPLRMGMCMLATVSPGARLTFFAHAQPVLLSHKCDGSLLDLEFHYSTLDTREHIVKLWTACRKAMAMSLSFQQNHSPSKLPPSPRARHDRFQSDLVAKRLLSGPLLEISVGSEGKKWHIHHNLLRHHSNFFDENDLVDGEEKRIKDGKVDLTKEDPNAFRILVKWLYQGQIEDVSKLDKDKKWDYAWACQNLYILCEHIGIRELKNLAIDQFRKGCYETRLVPGADEIRPVYERLPANSPFRKLVGRIAARQLMDPDSRRDAAIYRDCFTAAPDFAIDVLNAIRDGTEGLLLDDPTEGNSCRYHEHQNGETCYKTVRFQSNK</sequence>
<evidence type="ECO:0000313" key="2">
    <source>
        <dbReference type="EMBL" id="KAK5093143.1"/>
    </source>
</evidence>
<reference evidence="2 3" key="1">
    <citation type="submission" date="2023-08" db="EMBL/GenBank/DDBJ databases">
        <title>Black Yeasts Isolated from many extreme environments.</title>
        <authorList>
            <person name="Coleine C."/>
            <person name="Stajich J.E."/>
            <person name="Selbmann L."/>
        </authorList>
    </citation>
    <scope>NUCLEOTIDE SEQUENCE [LARGE SCALE GENOMIC DNA]</scope>
    <source>
        <strain evidence="2 3">CCFEE 5885</strain>
    </source>
</reference>
<proteinExistence type="predicted"/>
<feature type="domain" description="BTB" evidence="1">
    <location>
        <begin position="118"/>
        <end position="187"/>
    </location>
</feature>
<organism evidence="2 3">
    <name type="scientific">Lithohypha guttulata</name>
    <dbReference type="NCBI Taxonomy" id="1690604"/>
    <lineage>
        <taxon>Eukaryota</taxon>
        <taxon>Fungi</taxon>
        <taxon>Dikarya</taxon>
        <taxon>Ascomycota</taxon>
        <taxon>Pezizomycotina</taxon>
        <taxon>Eurotiomycetes</taxon>
        <taxon>Chaetothyriomycetidae</taxon>
        <taxon>Chaetothyriales</taxon>
        <taxon>Trichomeriaceae</taxon>
        <taxon>Lithohypha</taxon>
    </lineage>
</organism>
<evidence type="ECO:0000313" key="3">
    <source>
        <dbReference type="Proteomes" id="UP001345013"/>
    </source>
</evidence>
<dbReference type="Pfam" id="PF00651">
    <property type="entry name" value="BTB"/>
    <property type="match status" value="1"/>
</dbReference>
<dbReference type="InterPro" id="IPR000210">
    <property type="entry name" value="BTB/POZ_dom"/>
</dbReference>
<dbReference type="PANTHER" id="PTHR47843">
    <property type="entry name" value="BTB DOMAIN-CONTAINING PROTEIN-RELATED"/>
    <property type="match status" value="1"/>
</dbReference>
<gene>
    <name evidence="2" type="ORF">LTR24_004546</name>
</gene>
<dbReference type="Proteomes" id="UP001345013">
    <property type="component" value="Unassembled WGS sequence"/>
</dbReference>
<dbReference type="CDD" id="cd18186">
    <property type="entry name" value="BTB_POZ_ZBTB_KLHL-like"/>
    <property type="match status" value="1"/>
</dbReference>
<keyword evidence="3" id="KW-1185">Reference proteome</keyword>
<dbReference type="InterPro" id="IPR011333">
    <property type="entry name" value="SKP1/BTB/POZ_sf"/>
</dbReference>
<name>A0ABR0KC26_9EURO</name>